<evidence type="ECO:0000256" key="1">
    <source>
        <dbReference type="ARBA" id="ARBA00000014"/>
    </source>
</evidence>
<evidence type="ECO:0000256" key="11">
    <source>
        <dbReference type="SAM" id="MobiDB-lite"/>
    </source>
</evidence>
<keyword evidence="9" id="KW-0413">Isomerase</keyword>
<accession>A0A7E6DR32</accession>
<dbReference type="OrthoDB" id="9402762at2759"/>
<organism evidence="13 14">
    <name type="scientific">Phyllostomus discolor</name>
    <name type="common">pale spear-nosed bat</name>
    <dbReference type="NCBI Taxonomy" id="89673"/>
    <lineage>
        <taxon>Eukaryota</taxon>
        <taxon>Metazoa</taxon>
        <taxon>Chordata</taxon>
        <taxon>Craniata</taxon>
        <taxon>Vertebrata</taxon>
        <taxon>Euteleostomi</taxon>
        <taxon>Mammalia</taxon>
        <taxon>Eutheria</taxon>
        <taxon>Laurasiatheria</taxon>
        <taxon>Chiroptera</taxon>
        <taxon>Yangochiroptera</taxon>
        <taxon>Phyllostomidae</taxon>
        <taxon>Phyllostominae</taxon>
        <taxon>Phyllostomus</taxon>
    </lineage>
</organism>
<evidence type="ECO:0000313" key="14">
    <source>
        <dbReference type="RefSeq" id="XP_035881414.1"/>
    </source>
</evidence>
<reference evidence="14" key="1">
    <citation type="submission" date="2025-08" db="UniProtKB">
        <authorList>
            <consortium name="RefSeq"/>
        </authorList>
    </citation>
    <scope>IDENTIFICATION</scope>
    <source>
        <tissue evidence="14">Muscle</tissue>
    </source>
</reference>
<evidence type="ECO:0000256" key="6">
    <source>
        <dbReference type="ARBA" id="ARBA00013189"/>
    </source>
</evidence>
<evidence type="ECO:0000256" key="3">
    <source>
        <dbReference type="ARBA" id="ARBA00001911"/>
    </source>
</evidence>
<dbReference type="EC" id="5.1.3.2" evidence="6"/>
<dbReference type="InParanoid" id="A0A7E6DR32"/>
<evidence type="ECO:0000256" key="9">
    <source>
        <dbReference type="ARBA" id="ARBA00023235"/>
    </source>
</evidence>
<evidence type="ECO:0000256" key="7">
    <source>
        <dbReference type="ARBA" id="ARBA00023027"/>
    </source>
</evidence>
<dbReference type="GO" id="GO:0033499">
    <property type="term" value="P:galactose catabolic process via UDP-galactose, Leloir pathway"/>
    <property type="evidence" value="ECO:0007669"/>
    <property type="project" value="TreeGrafter"/>
</dbReference>
<dbReference type="CTD" id="2582"/>
<gene>
    <name evidence="14" type="primary">GALE</name>
</gene>
<keyword evidence="8" id="KW-0119">Carbohydrate metabolism</keyword>
<dbReference type="PANTHER" id="PTHR43725">
    <property type="entry name" value="UDP-GLUCOSE 4-EPIMERASE"/>
    <property type="match status" value="1"/>
</dbReference>
<dbReference type="NCBIfam" id="TIGR01179">
    <property type="entry name" value="galE"/>
    <property type="match status" value="1"/>
</dbReference>
<name>A0A7E6DR32_9CHIR</name>
<evidence type="ECO:0000313" key="13">
    <source>
        <dbReference type="Proteomes" id="UP000504628"/>
    </source>
</evidence>
<evidence type="ECO:0000259" key="12">
    <source>
        <dbReference type="Pfam" id="PF01370"/>
    </source>
</evidence>
<feature type="domain" description="NAD-dependent epimerase/dehydratase" evidence="12">
    <location>
        <begin position="5"/>
        <end position="270"/>
    </location>
</feature>
<evidence type="ECO:0000256" key="8">
    <source>
        <dbReference type="ARBA" id="ARBA00023144"/>
    </source>
</evidence>
<keyword evidence="7" id="KW-0520">NAD</keyword>
<comment type="pathway">
    <text evidence="4">Carbohydrate metabolism; galactose metabolism.</text>
</comment>
<dbReference type="SUPFAM" id="SSF51735">
    <property type="entry name" value="NAD(P)-binding Rossmann-fold domains"/>
    <property type="match status" value="1"/>
</dbReference>
<evidence type="ECO:0000256" key="2">
    <source>
        <dbReference type="ARBA" id="ARBA00000083"/>
    </source>
</evidence>
<sequence>MAEKVLVTGGAGYIGSHTVLELLEAGYSPVVIDNFHNAIRGGGSMPESLQRVQELTGRSLEFEEMDILDQAALERLFKKHSFTAVIHFAGLKAVGESVQKPLDYYRVNLTGTIQLLEIMRAHRVKSLVFSSSATVYGNPQYLPLDEAHPTGGCTNPYGKSKFFIEEMIRDLCQADKTWNAVLLRYFNPTGAHASGRIGEDPQGIPNNLMPYVSQVAIGRREALNVFGNDYDTEDGTGVRDYIHVVDLAKGHIAALRKLKEQCGCRIYNLGTGTGYSVLQMVHAMEKASGRKVRIYGAGRSRIPQASARRSDTLSYHKPENRNNCLLASIWQERRGLGACPTSNPSRPVQPTGMRPRAPRIRRQGSLTLRLCRVWEHRAHQDHQEASGGGGTLRRQHPAPRH</sequence>
<dbReference type="GO" id="GO:0005829">
    <property type="term" value="C:cytosol"/>
    <property type="evidence" value="ECO:0007669"/>
    <property type="project" value="TreeGrafter"/>
</dbReference>
<dbReference type="GO" id="GO:0003974">
    <property type="term" value="F:UDP-N-acetylglucosamine 4-epimerase activity"/>
    <property type="evidence" value="ECO:0007669"/>
    <property type="project" value="UniProtKB-EC"/>
</dbReference>
<dbReference type="AlphaFoldDB" id="A0A7E6DR32"/>
<dbReference type="Gene3D" id="3.40.50.720">
    <property type="entry name" value="NAD(P)-binding Rossmann-like Domain"/>
    <property type="match status" value="1"/>
</dbReference>
<dbReference type="NCBIfam" id="NF007956">
    <property type="entry name" value="PRK10675.1"/>
    <property type="match status" value="1"/>
</dbReference>
<dbReference type="CDD" id="cd05247">
    <property type="entry name" value="UDP_G4E_1_SDR_e"/>
    <property type="match status" value="1"/>
</dbReference>
<dbReference type="PANTHER" id="PTHR43725:SF47">
    <property type="entry name" value="UDP-GLUCOSE 4-EPIMERASE"/>
    <property type="match status" value="1"/>
</dbReference>
<keyword evidence="8" id="KW-0299">Galactose metabolism</keyword>
<dbReference type="EC" id="5.1.3.7" evidence="5"/>
<dbReference type="FunCoup" id="A0A7E6DR32">
    <property type="interactions" value="459"/>
</dbReference>
<dbReference type="Gene3D" id="3.90.25.10">
    <property type="entry name" value="UDP-galactose 4-epimerase, domain 1"/>
    <property type="match status" value="1"/>
</dbReference>
<comment type="catalytic activity">
    <reaction evidence="1">
        <text>UDP-N-acetyl-alpha-D-glucosamine = UDP-N-acetyl-alpha-D-galactosamine</text>
        <dbReference type="Rhea" id="RHEA:20517"/>
        <dbReference type="ChEBI" id="CHEBI:57705"/>
        <dbReference type="ChEBI" id="CHEBI:67138"/>
        <dbReference type="EC" id="5.1.3.7"/>
    </reaction>
</comment>
<feature type="region of interest" description="Disordered" evidence="11">
    <location>
        <begin position="379"/>
        <end position="401"/>
    </location>
</feature>
<dbReference type="Proteomes" id="UP000504628">
    <property type="component" value="Chromosome 5"/>
</dbReference>
<comment type="cofactor">
    <cofactor evidence="3">
        <name>NAD(+)</name>
        <dbReference type="ChEBI" id="CHEBI:57540"/>
    </cofactor>
</comment>
<dbReference type="InterPro" id="IPR036291">
    <property type="entry name" value="NAD(P)-bd_dom_sf"/>
</dbReference>
<proteinExistence type="predicted"/>
<dbReference type="GeneID" id="114496449"/>
<comment type="catalytic activity">
    <reaction evidence="2">
        <text>UDP-alpha-D-glucose = UDP-alpha-D-galactose</text>
        <dbReference type="Rhea" id="RHEA:22168"/>
        <dbReference type="ChEBI" id="CHEBI:58885"/>
        <dbReference type="ChEBI" id="CHEBI:66914"/>
        <dbReference type="EC" id="5.1.3.2"/>
    </reaction>
</comment>
<evidence type="ECO:0000256" key="5">
    <source>
        <dbReference type="ARBA" id="ARBA00013175"/>
    </source>
</evidence>
<evidence type="ECO:0000256" key="4">
    <source>
        <dbReference type="ARBA" id="ARBA00004947"/>
    </source>
</evidence>
<keyword evidence="13" id="KW-1185">Reference proteome</keyword>
<protein>
    <recommendedName>
        <fullName evidence="10">UDP-N-acetylglucosamine 4-epimerase</fullName>
        <ecNumber evidence="6">5.1.3.2</ecNumber>
        <ecNumber evidence="5">5.1.3.7</ecNumber>
    </recommendedName>
</protein>
<evidence type="ECO:0000256" key="10">
    <source>
        <dbReference type="ARBA" id="ARBA00031827"/>
    </source>
</evidence>
<dbReference type="GO" id="GO:0003978">
    <property type="term" value="F:UDP-glucose 4-epimerase activity"/>
    <property type="evidence" value="ECO:0007669"/>
    <property type="project" value="UniProtKB-EC"/>
</dbReference>
<dbReference type="RefSeq" id="XP_035881414.1">
    <property type="nucleotide sequence ID" value="XM_036025521.1"/>
</dbReference>
<dbReference type="InterPro" id="IPR005886">
    <property type="entry name" value="UDP_G4E"/>
</dbReference>
<dbReference type="InterPro" id="IPR001509">
    <property type="entry name" value="Epimerase_deHydtase"/>
</dbReference>
<dbReference type="Pfam" id="PF01370">
    <property type="entry name" value="Epimerase"/>
    <property type="match status" value="1"/>
</dbReference>